<dbReference type="Proteomes" id="UP000001055">
    <property type="component" value="Unassembled WGS sequence"/>
</dbReference>
<evidence type="ECO:0000313" key="1">
    <source>
        <dbReference type="EMBL" id="EAT90125.1"/>
    </source>
</evidence>
<dbReference type="KEGG" id="pno:SNOG_01913"/>
<evidence type="ECO:0000313" key="2">
    <source>
        <dbReference type="Proteomes" id="UP000001055"/>
    </source>
</evidence>
<organism evidence="1 2">
    <name type="scientific">Phaeosphaeria nodorum (strain SN15 / ATCC MYA-4574 / FGSC 10173)</name>
    <name type="common">Glume blotch fungus</name>
    <name type="synonym">Parastagonospora nodorum</name>
    <dbReference type="NCBI Taxonomy" id="321614"/>
    <lineage>
        <taxon>Eukaryota</taxon>
        <taxon>Fungi</taxon>
        <taxon>Dikarya</taxon>
        <taxon>Ascomycota</taxon>
        <taxon>Pezizomycotina</taxon>
        <taxon>Dothideomycetes</taxon>
        <taxon>Pleosporomycetidae</taxon>
        <taxon>Pleosporales</taxon>
        <taxon>Pleosporineae</taxon>
        <taxon>Phaeosphaeriaceae</taxon>
        <taxon>Parastagonospora</taxon>
    </lineage>
</organism>
<dbReference type="EMBL" id="CH445327">
    <property type="protein sequence ID" value="EAT90125.1"/>
    <property type="molecule type" value="Genomic_DNA"/>
</dbReference>
<sequence length="85" mass="9445">MGSVLPSELSSGLPGDNVVSHQHYAVSLGGINVDAKQRLTSSIEHDRSGRDASAMRQKTYCEWDKHEQMKKAQSEVFFDYTCLAI</sequence>
<dbReference type="InParanoid" id="Q0V251"/>
<gene>
    <name evidence="1" type="ORF">SNOG_01913</name>
</gene>
<name>Q0V251_PHANO</name>
<accession>Q0V251</accession>
<proteinExistence type="predicted"/>
<reference evidence="2" key="1">
    <citation type="journal article" date="2007" name="Plant Cell">
        <title>Dothideomycete-plant interactions illuminated by genome sequencing and EST analysis of the wheat pathogen Stagonospora nodorum.</title>
        <authorList>
            <person name="Hane J.K."/>
            <person name="Lowe R.G."/>
            <person name="Solomon P.S."/>
            <person name="Tan K.C."/>
            <person name="Schoch C.L."/>
            <person name="Spatafora J.W."/>
            <person name="Crous P.W."/>
            <person name="Kodira C."/>
            <person name="Birren B.W."/>
            <person name="Galagan J.E."/>
            <person name="Torriani S.F."/>
            <person name="McDonald B.A."/>
            <person name="Oliver R.P."/>
        </authorList>
    </citation>
    <scope>NUCLEOTIDE SEQUENCE [LARGE SCALE GENOMIC DNA]</scope>
    <source>
        <strain evidence="2">SN15 / ATCC MYA-4574 / FGSC 10173</strain>
    </source>
</reference>
<dbReference type="GeneID" id="5969387"/>
<dbReference type="AlphaFoldDB" id="Q0V251"/>
<dbReference type="RefSeq" id="XP_001792537.1">
    <property type="nucleotide sequence ID" value="XM_001792485.1"/>
</dbReference>
<protein>
    <submittedName>
        <fullName evidence="1">Uncharacterized protein</fullName>
    </submittedName>
</protein>